<proteinExistence type="predicted"/>
<name>A0A4S8MK65_DENBC</name>
<protein>
    <submittedName>
        <fullName evidence="2">Uncharacterized protein</fullName>
    </submittedName>
</protein>
<reference evidence="2 4" key="1">
    <citation type="journal article" date="2019" name="Nat. Ecol. Evol.">
        <title>Megaphylogeny resolves global patterns of mushroom evolution.</title>
        <authorList>
            <person name="Varga T."/>
            <person name="Krizsan K."/>
            <person name="Foldi C."/>
            <person name="Dima B."/>
            <person name="Sanchez-Garcia M."/>
            <person name="Sanchez-Ramirez S."/>
            <person name="Szollosi G.J."/>
            <person name="Szarkandi J.G."/>
            <person name="Papp V."/>
            <person name="Albert L."/>
            <person name="Andreopoulos W."/>
            <person name="Angelini C."/>
            <person name="Antonin V."/>
            <person name="Barry K.W."/>
            <person name="Bougher N.L."/>
            <person name="Buchanan P."/>
            <person name="Buyck B."/>
            <person name="Bense V."/>
            <person name="Catcheside P."/>
            <person name="Chovatia M."/>
            <person name="Cooper J."/>
            <person name="Damon W."/>
            <person name="Desjardin D."/>
            <person name="Finy P."/>
            <person name="Geml J."/>
            <person name="Haridas S."/>
            <person name="Hughes K."/>
            <person name="Justo A."/>
            <person name="Karasinski D."/>
            <person name="Kautmanova I."/>
            <person name="Kiss B."/>
            <person name="Kocsube S."/>
            <person name="Kotiranta H."/>
            <person name="LaButti K.M."/>
            <person name="Lechner B.E."/>
            <person name="Liimatainen K."/>
            <person name="Lipzen A."/>
            <person name="Lukacs Z."/>
            <person name="Mihaltcheva S."/>
            <person name="Morgado L.N."/>
            <person name="Niskanen T."/>
            <person name="Noordeloos M.E."/>
            <person name="Ohm R.A."/>
            <person name="Ortiz-Santana B."/>
            <person name="Ovrebo C."/>
            <person name="Racz N."/>
            <person name="Riley R."/>
            <person name="Savchenko A."/>
            <person name="Shiryaev A."/>
            <person name="Soop K."/>
            <person name="Spirin V."/>
            <person name="Szebenyi C."/>
            <person name="Tomsovsky M."/>
            <person name="Tulloss R.E."/>
            <person name="Uehling J."/>
            <person name="Grigoriev I.V."/>
            <person name="Vagvolgyi C."/>
            <person name="Papp T."/>
            <person name="Martin F.M."/>
            <person name="Miettinen O."/>
            <person name="Hibbett D.S."/>
            <person name="Nagy L.G."/>
        </authorList>
    </citation>
    <scope>NUCLEOTIDE SEQUENCE [LARGE SCALE GENOMIC DNA]</scope>
    <source>
        <strain evidence="2 4">CBS 962.96</strain>
    </source>
</reference>
<evidence type="ECO:0000256" key="1">
    <source>
        <dbReference type="SAM" id="Phobius"/>
    </source>
</evidence>
<feature type="transmembrane region" description="Helical" evidence="1">
    <location>
        <begin position="6"/>
        <end position="25"/>
    </location>
</feature>
<dbReference type="EMBL" id="ML179071">
    <property type="protein sequence ID" value="THV03072.1"/>
    <property type="molecule type" value="Genomic_DNA"/>
</dbReference>
<dbReference type="Proteomes" id="UP000297245">
    <property type="component" value="Unassembled WGS sequence"/>
</dbReference>
<dbReference type="EMBL" id="ML179050">
    <property type="protein sequence ID" value="THV05178.1"/>
    <property type="molecule type" value="Genomic_DNA"/>
</dbReference>
<evidence type="ECO:0000313" key="4">
    <source>
        <dbReference type="Proteomes" id="UP000297245"/>
    </source>
</evidence>
<evidence type="ECO:0000313" key="3">
    <source>
        <dbReference type="EMBL" id="THV05178.1"/>
    </source>
</evidence>
<sequence>MSLLWIYFLSFFPFFCQNLTLLCFYAHIWTLRITPTFVLAFHLVYPLIIHLPVVSTSITLVYFYSFRFSTSHLSSLPSIVPPPNIHPIHIPIYTTQKLKYDISPHTIPTS</sequence>
<gene>
    <name evidence="3" type="ORF">K435DRAFT_115781</name>
    <name evidence="2" type="ORF">K435DRAFT_311157</name>
</gene>
<evidence type="ECO:0000313" key="2">
    <source>
        <dbReference type="EMBL" id="THV03072.1"/>
    </source>
</evidence>
<keyword evidence="1" id="KW-0812">Transmembrane</keyword>
<feature type="transmembrane region" description="Helical" evidence="1">
    <location>
        <begin position="37"/>
        <end position="64"/>
    </location>
</feature>
<keyword evidence="4" id="KW-1185">Reference proteome</keyword>
<accession>A0A4S8MK65</accession>
<organism evidence="2 4">
    <name type="scientific">Dendrothele bispora (strain CBS 962.96)</name>
    <dbReference type="NCBI Taxonomy" id="1314807"/>
    <lineage>
        <taxon>Eukaryota</taxon>
        <taxon>Fungi</taxon>
        <taxon>Dikarya</taxon>
        <taxon>Basidiomycota</taxon>
        <taxon>Agaricomycotina</taxon>
        <taxon>Agaricomycetes</taxon>
        <taxon>Agaricomycetidae</taxon>
        <taxon>Agaricales</taxon>
        <taxon>Agaricales incertae sedis</taxon>
        <taxon>Dendrothele</taxon>
    </lineage>
</organism>
<keyword evidence="1" id="KW-1133">Transmembrane helix</keyword>
<keyword evidence="1" id="KW-0472">Membrane</keyword>
<dbReference type="AlphaFoldDB" id="A0A4S8MK65"/>